<dbReference type="PANTHER" id="PTHR43739:SF5">
    <property type="entry name" value="EXO-ALPHA-SIALIDASE"/>
    <property type="match status" value="1"/>
</dbReference>
<evidence type="ECO:0000313" key="1">
    <source>
        <dbReference type="EMBL" id="GFE80093.1"/>
    </source>
</evidence>
<reference evidence="2" key="1">
    <citation type="submission" date="2020-01" db="EMBL/GenBank/DDBJ databases">
        <title>'Steroidobacter agaridevorans' sp. nov., agar-degrading bacteria isolated from rhizosphere soils.</title>
        <authorList>
            <person name="Ikenaga M."/>
            <person name="Kataoka M."/>
            <person name="Murouchi A."/>
            <person name="Katsuragi S."/>
            <person name="Sakai M."/>
        </authorList>
    </citation>
    <scope>NUCLEOTIDE SEQUENCE [LARGE SCALE GENOMIC DNA]</scope>
    <source>
        <strain evidence="2">YU21-B</strain>
    </source>
</reference>
<dbReference type="EMBL" id="BLJN01000002">
    <property type="protein sequence ID" value="GFE80093.1"/>
    <property type="molecule type" value="Genomic_DNA"/>
</dbReference>
<evidence type="ECO:0000313" key="2">
    <source>
        <dbReference type="Proteomes" id="UP000445000"/>
    </source>
</evidence>
<dbReference type="InterPro" id="IPR015943">
    <property type="entry name" value="WD40/YVTN_repeat-like_dom_sf"/>
</dbReference>
<name>A0A829YAT2_9GAMM</name>
<dbReference type="PANTHER" id="PTHR43739">
    <property type="entry name" value="XYLOGLUCANASE (EUROFUNG)"/>
    <property type="match status" value="1"/>
</dbReference>
<dbReference type="Proteomes" id="UP000445000">
    <property type="component" value="Unassembled WGS sequence"/>
</dbReference>
<evidence type="ECO:0008006" key="3">
    <source>
        <dbReference type="Google" id="ProtNLM"/>
    </source>
</evidence>
<dbReference type="RefSeq" id="WP_161811823.1">
    <property type="nucleotide sequence ID" value="NZ_BLJN01000002.1"/>
</dbReference>
<comment type="caution">
    <text evidence="1">The sequence shown here is derived from an EMBL/GenBank/DDBJ whole genome shotgun (WGS) entry which is preliminary data.</text>
</comment>
<dbReference type="InterPro" id="IPR052025">
    <property type="entry name" value="Xyloglucanase_GH74"/>
</dbReference>
<gene>
    <name evidence="1" type="ORF">GCM10011487_20930</name>
</gene>
<dbReference type="AlphaFoldDB" id="A0A829YAT2"/>
<organism evidence="1 2">
    <name type="scientific">Steroidobacter agaridevorans</name>
    <dbReference type="NCBI Taxonomy" id="2695856"/>
    <lineage>
        <taxon>Bacteria</taxon>
        <taxon>Pseudomonadati</taxon>
        <taxon>Pseudomonadota</taxon>
        <taxon>Gammaproteobacteria</taxon>
        <taxon>Steroidobacterales</taxon>
        <taxon>Steroidobacteraceae</taxon>
        <taxon>Steroidobacter</taxon>
    </lineage>
</organism>
<sequence>MSGKTVWVATRKGTFKIEKSGGRWRAALVGHAGIGVNYVARDPNTKRLWALLGHGHWGAKLSISDDDGATWRDNPAQVKYPEGARYIGQDMYEDAASEVGVGWKTTVRNATLLKLWVIAFGNDGALWIGTIPGGLFESRDGGASFELNRPLWNHESRGGDLFAGEGTGETQWFGTPASEGGEFAPGIHSIAIDPRSPQRLLIAVSTAGVLETSDGGHTWRSRNKGMTMDHNPDPEAEWGHDPHLIELCQSAPDHVWQQNHAGVFFSDNGAQQWRKVSAPGEGVHFGFPVTVDAHDGKVAWLVPGRSDAQRMTIDGGLFVARTDDGGASWRQLRNGLPQEAAYDVVYRHALDNREDAVAFGSTTGNLYLSEDRGESWAVVSHNLPPIYAVRFG</sequence>
<protein>
    <recommendedName>
        <fullName evidence="3">Glycosyl hydrolase</fullName>
    </recommendedName>
</protein>
<dbReference type="GO" id="GO:0010411">
    <property type="term" value="P:xyloglucan metabolic process"/>
    <property type="evidence" value="ECO:0007669"/>
    <property type="project" value="TreeGrafter"/>
</dbReference>
<dbReference type="SUPFAM" id="SSF110296">
    <property type="entry name" value="Oligoxyloglucan reducing end-specific cellobiohydrolase"/>
    <property type="match status" value="1"/>
</dbReference>
<accession>A0A829YAT2</accession>
<proteinExistence type="predicted"/>
<dbReference type="Gene3D" id="2.130.10.10">
    <property type="entry name" value="YVTN repeat-like/Quinoprotein amine dehydrogenase"/>
    <property type="match status" value="1"/>
</dbReference>
<keyword evidence="2" id="KW-1185">Reference proteome</keyword>